<proteinExistence type="predicted"/>
<evidence type="ECO:0008006" key="3">
    <source>
        <dbReference type="Google" id="ProtNLM"/>
    </source>
</evidence>
<evidence type="ECO:0000313" key="2">
    <source>
        <dbReference type="Proteomes" id="UP000838686"/>
    </source>
</evidence>
<name>A0ABM9CHT5_9BACL</name>
<protein>
    <recommendedName>
        <fullName evidence="3">HEAT repeat domain-containing protein</fullName>
    </recommendedName>
</protein>
<dbReference type="Pfam" id="PF13646">
    <property type="entry name" value="HEAT_2"/>
    <property type="match status" value="1"/>
</dbReference>
<organism evidence="1 2">
    <name type="scientific">Paenibacillus plantiphilus</name>
    <dbReference type="NCBI Taxonomy" id="2905650"/>
    <lineage>
        <taxon>Bacteria</taxon>
        <taxon>Bacillati</taxon>
        <taxon>Bacillota</taxon>
        <taxon>Bacilli</taxon>
        <taxon>Bacillales</taxon>
        <taxon>Paenibacillaceae</taxon>
        <taxon>Paenibacillus</taxon>
    </lineage>
</organism>
<gene>
    <name evidence="1" type="ORF">PAECIP111893_03787</name>
</gene>
<accession>A0ABM9CHT5</accession>
<sequence length="149" mass="17349">MNHIEEQEDELQQSNYEGVIKSANRSANWRERLEAVKALSEWNNRQVIEVLTRIMNNDAVYTVQEAAYNTLKGHGENVQLPPRKRGELIKGTAKILIRIKKSLPQGHPFQAFKEKLQKMRSDVYDTYEGEKGAEFDTWLEETWASLRTK</sequence>
<keyword evidence="2" id="KW-1185">Reference proteome</keyword>
<evidence type="ECO:0000313" key="1">
    <source>
        <dbReference type="EMBL" id="CAH1214361.1"/>
    </source>
</evidence>
<dbReference type="EMBL" id="CAKMMF010000023">
    <property type="protein sequence ID" value="CAH1214361.1"/>
    <property type="molecule type" value="Genomic_DNA"/>
</dbReference>
<dbReference type="Proteomes" id="UP000838686">
    <property type="component" value="Unassembled WGS sequence"/>
</dbReference>
<reference evidence="1" key="1">
    <citation type="submission" date="2022-01" db="EMBL/GenBank/DDBJ databases">
        <authorList>
            <person name="Criscuolo A."/>
        </authorList>
    </citation>
    <scope>NUCLEOTIDE SEQUENCE</scope>
    <source>
        <strain evidence="1">CIP111893</strain>
    </source>
</reference>
<comment type="caution">
    <text evidence="1">The sequence shown here is derived from an EMBL/GenBank/DDBJ whole genome shotgun (WGS) entry which is preliminary data.</text>
</comment>